<evidence type="ECO:0000259" key="3">
    <source>
        <dbReference type="PROSITE" id="PS50157"/>
    </source>
</evidence>
<feature type="compositionally biased region" description="Polar residues" evidence="2">
    <location>
        <begin position="65"/>
        <end position="82"/>
    </location>
</feature>
<feature type="compositionally biased region" description="Acidic residues" evidence="2">
    <location>
        <begin position="435"/>
        <end position="447"/>
    </location>
</feature>
<feature type="compositionally biased region" description="Low complexity" evidence="2">
    <location>
        <begin position="43"/>
        <end position="52"/>
    </location>
</feature>
<reference evidence="4 5" key="1">
    <citation type="journal article" date="2016" name="Fungal Biol.">
        <title>The genome of Xylona heveae provides a window into fungal endophytism.</title>
        <authorList>
            <person name="Gazis R."/>
            <person name="Kuo A."/>
            <person name="Riley R."/>
            <person name="LaButti K."/>
            <person name="Lipzen A."/>
            <person name="Lin J."/>
            <person name="Amirebrahimi M."/>
            <person name="Hesse C.N."/>
            <person name="Spatafora J.W."/>
            <person name="Henrissat B."/>
            <person name="Hainaut M."/>
            <person name="Grigoriev I.V."/>
            <person name="Hibbett D.S."/>
        </authorList>
    </citation>
    <scope>NUCLEOTIDE SEQUENCE [LARGE SCALE GENOMIC DNA]</scope>
    <source>
        <strain evidence="4 5">TC161</strain>
    </source>
</reference>
<keyword evidence="1" id="KW-0863">Zinc-finger</keyword>
<dbReference type="Proteomes" id="UP000076632">
    <property type="component" value="Unassembled WGS sequence"/>
</dbReference>
<dbReference type="AlphaFoldDB" id="A0A165I029"/>
<dbReference type="GeneID" id="28902096"/>
<dbReference type="InParanoid" id="A0A165I029"/>
<keyword evidence="5" id="KW-1185">Reference proteome</keyword>
<keyword evidence="1" id="KW-0479">Metal-binding</keyword>
<feature type="compositionally biased region" description="Basic and acidic residues" evidence="2">
    <location>
        <begin position="146"/>
        <end position="165"/>
    </location>
</feature>
<keyword evidence="1" id="KW-0862">Zinc</keyword>
<feature type="compositionally biased region" description="Acidic residues" evidence="2">
    <location>
        <begin position="413"/>
        <end position="425"/>
    </location>
</feature>
<dbReference type="RefSeq" id="XP_018189718.1">
    <property type="nucleotide sequence ID" value="XM_018336959.1"/>
</dbReference>
<accession>A0A165I029</accession>
<protein>
    <recommendedName>
        <fullName evidence="3">C2H2-type domain-containing protein</fullName>
    </recommendedName>
</protein>
<feature type="region of interest" description="Disordered" evidence="2">
    <location>
        <begin position="65"/>
        <end position="165"/>
    </location>
</feature>
<evidence type="ECO:0000256" key="1">
    <source>
        <dbReference type="PROSITE-ProRule" id="PRU00042"/>
    </source>
</evidence>
<feature type="compositionally biased region" description="Low complexity" evidence="2">
    <location>
        <begin position="233"/>
        <end position="243"/>
    </location>
</feature>
<name>A0A165I029_XYLHT</name>
<gene>
    <name evidence="4" type="ORF">L228DRAFT_90954</name>
</gene>
<evidence type="ECO:0000313" key="4">
    <source>
        <dbReference type="EMBL" id="KZF24163.1"/>
    </source>
</evidence>
<dbReference type="GO" id="GO:0008270">
    <property type="term" value="F:zinc ion binding"/>
    <property type="evidence" value="ECO:0007669"/>
    <property type="project" value="UniProtKB-KW"/>
</dbReference>
<dbReference type="InterPro" id="IPR013087">
    <property type="entry name" value="Znf_C2H2_type"/>
</dbReference>
<evidence type="ECO:0000256" key="2">
    <source>
        <dbReference type="SAM" id="MobiDB-lite"/>
    </source>
</evidence>
<dbReference type="OrthoDB" id="2152896at2759"/>
<feature type="compositionally biased region" description="Polar residues" evidence="2">
    <location>
        <begin position="384"/>
        <end position="409"/>
    </location>
</feature>
<feature type="region of interest" description="Disordered" evidence="2">
    <location>
        <begin position="1"/>
        <end position="52"/>
    </location>
</feature>
<organism evidence="4 5">
    <name type="scientific">Xylona heveae (strain CBS 132557 / TC161)</name>
    <dbReference type="NCBI Taxonomy" id="1328760"/>
    <lineage>
        <taxon>Eukaryota</taxon>
        <taxon>Fungi</taxon>
        <taxon>Dikarya</taxon>
        <taxon>Ascomycota</taxon>
        <taxon>Pezizomycotina</taxon>
        <taxon>Xylonomycetes</taxon>
        <taxon>Xylonales</taxon>
        <taxon>Xylonaceae</taxon>
        <taxon>Xylona</taxon>
    </lineage>
</organism>
<feature type="region of interest" description="Disordered" evidence="2">
    <location>
        <begin position="298"/>
        <end position="326"/>
    </location>
</feature>
<feature type="region of interest" description="Disordered" evidence="2">
    <location>
        <begin position="218"/>
        <end position="285"/>
    </location>
</feature>
<dbReference type="EMBL" id="KV407456">
    <property type="protein sequence ID" value="KZF24163.1"/>
    <property type="molecule type" value="Genomic_DNA"/>
</dbReference>
<dbReference type="PROSITE" id="PS00028">
    <property type="entry name" value="ZINC_FINGER_C2H2_1"/>
    <property type="match status" value="1"/>
</dbReference>
<dbReference type="STRING" id="1328760.A0A165I029"/>
<feature type="domain" description="C2H2-type" evidence="3">
    <location>
        <begin position="162"/>
        <end position="189"/>
    </location>
</feature>
<feature type="region of interest" description="Disordered" evidence="2">
    <location>
        <begin position="354"/>
        <end position="447"/>
    </location>
</feature>
<feature type="compositionally biased region" description="Polar residues" evidence="2">
    <location>
        <begin position="1"/>
        <end position="32"/>
    </location>
</feature>
<proteinExistence type="predicted"/>
<sequence>MSTTASHGYSARQPYTRNHSHSISLGSYNPTHRVTRRKSMTTNPAGNPAALAAAVKEADDGLSTVASVNRRSISSKDTTNPKNLEPTIKDEKSDASKYPSPPGSLPSHENGFGKYHLDRNSAGSKDARSAATPRPDSKAAAARIRRASEGSHLVKGDKKPDLRCEKCGKSYKHGSCLTKHLWEHTPEWSYTSKLLISKHQQVQLLEAASVLVAMNQDDETPDQSNANIDSDHSSASPPASGSSAHHDGNSSADTTPPPHGPESVPVSFPVKTGRVGRPKRLSVTHSGLSRSFQNMPLSHLHAGSAPSRSHAFSHRRQNSSDQRLQASGSAIVGSYIPDEDEAGLSAALELLSSSFGTPRTRPSTLPADVPPVPPLPARYLDHNGQPSSVSNVHGSDQVGSNARSQTPGNNDVEMVESEEFEDDEYERSVSRGRSDEDDDGVFGGMEE</sequence>
<dbReference type="PROSITE" id="PS50157">
    <property type="entry name" value="ZINC_FINGER_C2H2_2"/>
    <property type="match status" value="1"/>
</dbReference>
<dbReference type="OMA" id="EHTPEWA"/>
<evidence type="ECO:0000313" key="5">
    <source>
        <dbReference type="Proteomes" id="UP000076632"/>
    </source>
</evidence>